<reference evidence="2 3" key="1">
    <citation type="submission" date="2021-01" db="EMBL/GenBank/DDBJ databases">
        <title>Whole genome shotgun sequence of Verrucosispora gifhornensis NBRC 16317.</title>
        <authorList>
            <person name="Komaki H."/>
            <person name="Tamura T."/>
        </authorList>
    </citation>
    <scope>NUCLEOTIDE SEQUENCE [LARGE SCALE GENOMIC DNA]</scope>
    <source>
        <strain evidence="2 3">NBRC 16317</strain>
    </source>
</reference>
<dbReference type="EMBL" id="BOPA01000077">
    <property type="protein sequence ID" value="GIJ19294.1"/>
    <property type="molecule type" value="Genomic_DNA"/>
</dbReference>
<dbReference type="Proteomes" id="UP000647860">
    <property type="component" value="Unassembled WGS sequence"/>
</dbReference>
<gene>
    <name evidence="2" type="ORF">Vgi01_59780</name>
</gene>
<evidence type="ECO:0008006" key="4">
    <source>
        <dbReference type="Google" id="ProtNLM"/>
    </source>
</evidence>
<evidence type="ECO:0000256" key="1">
    <source>
        <dbReference type="SAM" id="MobiDB-lite"/>
    </source>
</evidence>
<accession>A0ABQ4IN08</accession>
<feature type="compositionally biased region" description="Basic and acidic residues" evidence="1">
    <location>
        <begin position="76"/>
        <end position="91"/>
    </location>
</feature>
<keyword evidence="3" id="KW-1185">Reference proteome</keyword>
<feature type="region of interest" description="Disordered" evidence="1">
    <location>
        <begin position="1"/>
        <end position="91"/>
    </location>
</feature>
<proteinExistence type="predicted"/>
<evidence type="ECO:0000313" key="2">
    <source>
        <dbReference type="EMBL" id="GIJ19294.1"/>
    </source>
</evidence>
<feature type="compositionally biased region" description="Acidic residues" evidence="1">
    <location>
        <begin position="24"/>
        <end position="40"/>
    </location>
</feature>
<comment type="caution">
    <text evidence="2">The sequence shown here is derived from an EMBL/GenBank/DDBJ whole genome shotgun (WGS) entry which is preliminary data.</text>
</comment>
<sequence length="91" mass="10054">MTANWDEEADPLRQPPEADALEQQQDETEVGLPDTVEDAVPEASDADLAKQGVLVPDDQREMPRSLPPGANQADALEQHQEVPVPEEDRRD</sequence>
<evidence type="ECO:0000313" key="3">
    <source>
        <dbReference type="Proteomes" id="UP000647860"/>
    </source>
</evidence>
<name>A0ABQ4IN08_9ACTN</name>
<dbReference type="RefSeq" id="WP_204293293.1">
    <property type="nucleotide sequence ID" value="NZ_BAAAGZ010000042.1"/>
</dbReference>
<protein>
    <recommendedName>
        <fullName evidence="4">DUF5709 domain-containing protein</fullName>
    </recommendedName>
</protein>
<organism evidence="2 3">
    <name type="scientific">Micromonospora gifhornensis</name>
    <dbReference type="NCBI Taxonomy" id="84594"/>
    <lineage>
        <taxon>Bacteria</taxon>
        <taxon>Bacillati</taxon>
        <taxon>Actinomycetota</taxon>
        <taxon>Actinomycetes</taxon>
        <taxon>Micromonosporales</taxon>
        <taxon>Micromonosporaceae</taxon>
        <taxon>Micromonospora</taxon>
    </lineage>
</organism>